<evidence type="ECO:0000256" key="1">
    <source>
        <dbReference type="SAM" id="MobiDB-lite"/>
    </source>
</evidence>
<dbReference type="Proteomes" id="UP001634394">
    <property type="component" value="Unassembled WGS sequence"/>
</dbReference>
<dbReference type="AlphaFoldDB" id="A0ABD3V2U3"/>
<gene>
    <name evidence="2" type="ORF">ACJMK2_014084</name>
</gene>
<evidence type="ECO:0000313" key="3">
    <source>
        <dbReference type="Proteomes" id="UP001634394"/>
    </source>
</evidence>
<feature type="compositionally biased region" description="Polar residues" evidence="1">
    <location>
        <begin position="202"/>
        <end position="214"/>
    </location>
</feature>
<feature type="compositionally biased region" description="Low complexity" evidence="1">
    <location>
        <begin position="433"/>
        <end position="452"/>
    </location>
</feature>
<dbReference type="EMBL" id="JBJQND010000014">
    <property type="protein sequence ID" value="KAL3854845.1"/>
    <property type="molecule type" value="Genomic_DNA"/>
</dbReference>
<accession>A0ABD3V2U3</accession>
<organism evidence="2 3">
    <name type="scientific">Sinanodonta woodiana</name>
    <name type="common">Chinese pond mussel</name>
    <name type="synonym">Anodonta woodiana</name>
    <dbReference type="NCBI Taxonomy" id="1069815"/>
    <lineage>
        <taxon>Eukaryota</taxon>
        <taxon>Metazoa</taxon>
        <taxon>Spiralia</taxon>
        <taxon>Lophotrochozoa</taxon>
        <taxon>Mollusca</taxon>
        <taxon>Bivalvia</taxon>
        <taxon>Autobranchia</taxon>
        <taxon>Heteroconchia</taxon>
        <taxon>Palaeoheterodonta</taxon>
        <taxon>Unionida</taxon>
        <taxon>Unionoidea</taxon>
        <taxon>Unionidae</taxon>
        <taxon>Unioninae</taxon>
        <taxon>Sinanodonta</taxon>
    </lineage>
</organism>
<feature type="compositionally biased region" description="Polar residues" evidence="1">
    <location>
        <begin position="132"/>
        <end position="141"/>
    </location>
</feature>
<feature type="region of interest" description="Disordered" evidence="1">
    <location>
        <begin position="233"/>
        <end position="295"/>
    </location>
</feature>
<feature type="region of interest" description="Disordered" evidence="1">
    <location>
        <begin position="433"/>
        <end position="460"/>
    </location>
</feature>
<protein>
    <submittedName>
        <fullName evidence="2">Uncharacterized protein</fullName>
    </submittedName>
</protein>
<feature type="region of interest" description="Disordered" evidence="1">
    <location>
        <begin position="117"/>
        <end position="141"/>
    </location>
</feature>
<comment type="caution">
    <text evidence="2">The sequence shown here is derived from an EMBL/GenBank/DDBJ whole genome shotgun (WGS) entry which is preliminary data.</text>
</comment>
<name>A0ABD3V2U3_SINWO</name>
<evidence type="ECO:0000313" key="2">
    <source>
        <dbReference type="EMBL" id="KAL3854845.1"/>
    </source>
</evidence>
<reference evidence="2 3" key="1">
    <citation type="submission" date="2024-11" db="EMBL/GenBank/DDBJ databases">
        <title>Chromosome-level genome assembly of the freshwater bivalve Anodonta woodiana.</title>
        <authorList>
            <person name="Chen X."/>
        </authorList>
    </citation>
    <scope>NUCLEOTIDE SEQUENCE [LARGE SCALE GENOMIC DNA]</scope>
    <source>
        <strain evidence="2">MN2024</strain>
        <tissue evidence="2">Gills</tissue>
    </source>
</reference>
<proteinExistence type="predicted"/>
<feature type="region of interest" description="Disordered" evidence="1">
    <location>
        <begin position="198"/>
        <end position="220"/>
    </location>
</feature>
<keyword evidence="3" id="KW-1185">Reference proteome</keyword>
<sequence length="880" mass="97459">HAFMKDTDNVLITLDRIGAEDKCLMLIRKPKSASKQMLKAHSWANLSFPEPHLQCLDGTFKGDTVRHQKHRGKRKPFDSNYGSCKGSDVGTSTYSSVSEGLFTVREQKEYPLSQEMNSLSNSGKYCPPEPQQSPSALKSKSDLQIHQNFEVTDKKKNLAKFFSLYSAKKKNIDVLESRNKNRKTENYSLGSCSQTLDKRDVSSVSTKQNDSAVRNHNGRIANDEFYETGFRSEASMPKSQKLDSGFSSSTEKPRVPTANWSETDKPILRQHVSSKSHKSRTMELDKNSNSAFHPNYAKSDKSVVFEENTEGDPFSRSHSLVDLTSGLTFSLVGQKKADSVQRLPTNTTNMDKPNNQRDLIGNIPKNNENSCNNKRFMSLQNLSACINNLDEKQISSGKFDEKRPRRLPEVPCGVDINEKRKQVSDFMKMRMTLSSRASLSPRSISTSNNSSSRQGGVSITPSDREVSALLAADKTLQNNASSSLDLCNLNLTDENQAYPLQVTQKHTPLSQSVRSSGSFNSQDHSMNCFSRVPSSGMSESGLTTLTSQSTVDSGYITNDAESDVPSTSNYARSLKQSAQNFYTSNKYFKSAVPHNNKPSADTRTWIEKQVSQPNMENRASNTLPRMTSYSMTDNSLSTPGAESSAECLVLEKDKTSTFRSTQPQASNLHRKGISNSMSFGLNTTGSDSGFKLSNFQNCPVGSLQDLSKHRPFVYNEHFQKGSEISEADPLSKTWPEGIKFSGNNKQSNYTTRSSRKPSLFQILQIYELCLVRLKLPDNVAIFDLIKLIECEVMLPSPWSENKHSDRTVSSPKGNHAMLGGPGSAFKPVKSGNSSLAPITMVTVVQISSKLADYCDKGNIMKGDLIVEVGLKKNGVPISDC</sequence>
<feature type="non-terminal residue" evidence="2">
    <location>
        <position position="1"/>
    </location>
</feature>